<reference evidence="2" key="1">
    <citation type="journal article" date="2023" name="Mol. Phylogenet. Evol.">
        <title>Genome-scale phylogeny and comparative genomics of the fungal order Sordariales.</title>
        <authorList>
            <person name="Hensen N."/>
            <person name="Bonometti L."/>
            <person name="Westerberg I."/>
            <person name="Brannstrom I.O."/>
            <person name="Guillou S."/>
            <person name="Cros-Aarteil S."/>
            <person name="Calhoun S."/>
            <person name="Haridas S."/>
            <person name="Kuo A."/>
            <person name="Mondo S."/>
            <person name="Pangilinan J."/>
            <person name="Riley R."/>
            <person name="LaButti K."/>
            <person name="Andreopoulos B."/>
            <person name="Lipzen A."/>
            <person name="Chen C."/>
            <person name="Yan M."/>
            <person name="Daum C."/>
            <person name="Ng V."/>
            <person name="Clum A."/>
            <person name="Steindorff A."/>
            <person name="Ohm R.A."/>
            <person name="Martin F."/>
            <person name="Silar P."/>
            <person name="Natvig D.O."/>
            <person name="Lalanne C."/>
            <person name="Gautier V."/>
            <person name="Ament-Velasquez S.L."/>
            <person name="Kruys A."/>
            <person name="Hutchinson M.I."/>
            <person name="Powell A.J."/>
            <person name="Barry K."/>
            <person name="Miller A.N."/>
            <person name="Grigoriev I.V."/>
            <person name="Debuchy R."/>
            <person name="Gladieux P."/>
            <person name="Hiltunen Thoren M."/>
            <person name="Johannesson H."/>
        </authorList>
    </citation>
    <scope>NUCLEOTIDE SEQUENCE</scope>
    <source>
        <strain evidence="2">CBS 731.68</strain>
    </source>
</reference>
<organism evidence="2 3">
    <name type="scientific">Parathielavia appendiculata</name>
    <dbReference type="NCBI Taxonomy" id="2587402"/>
    <lineage>
        <taxon>Eukaryota</taxon>
        <taxon>Fungi</taxon>
        <taxon>Dikarya</taxon>
        <taxon>Ascomycota</taxon>
        <taxon>Pezizomycotina</taxon>
        <taxon>Sordariomycetes</taxon>
        <taxon>Sordariomycetidae</taxon>
        <taxon>Sordariales</taxon>
        <taxon>Chaetomiaceae</taxon>
        <taxon>Parathielavia</taxon>
    </lineage>
</organism>
<dbReference type="GeneID" id="87823976"/>
<evidence type="ECO:0000313" key="3">
    <source>
        <dbReference type="Proteomes" id="UP001302602"/>
    </source>
</evidence>
<evidence type="ECO:0000256" key="1">
    <source>
        <dbReference type="SAM" id="MobiDB-lite"/>
    </source>
</evidence>
<keyword evidence="3" id="KW-1185">Reference proteome</keyword>
<sequence length="142" mass="16935">MQQPAYSDPRRVYSGPKSVSRADERINNDERDSMLRLRRLKQAYPETVNRSRTLDEYLHEFIDRDEPDFRNGERVVSRYLEGIRPDNPGIELQNTHSCFYGRQKKQGEEHAHLENGHTCEWWRRNSSSWSPGRLQGLVQYRQ</sequence>
<accession>A0AAN6TPF4</accession>
<proteinExistence type="predicted"/>
<reference evidence="2" key="2">
    <citation type="submission" date="2023-05" db="EMBL/GenBank/DDBJ databases">
        <authorList>
            <consortium name="Lawrence Berkeley National Laboratory"/>
            <person name="Steindorff A."/>
            <person name="Hensen N."/>
            <person name="Bonometti L."/>
            <person name="Westerberg I."/>
            <person name="Brannstrom I.O."/>
            <person name="Guillou S."/>
            <person name="Cros-Aarteil S."/>
            <person name="Calhoun S."/>
            <person name="Haridas S."/>
            <person name="Kuo A."/>
            <person name="Mondo S."/>
            <person name="Pangilinan J."/>
            <person name="Riley R."/>
            <person name="Labutti K."/>
            <person name="Andreopoulos B."/>
            <person name="Lipzen A."/>
            <person name="Chen C."/>
            <person name="Yanf M."/>
            <person name="Daum C."/>
            <person name="Ng V."/>
            <person name="Clum A."/>
            <person name="Ohm R."/>
            <person name="Martin F."/>
            <person name="Silar P."/>
            <person name="Natvig D."/>
            <person name="Lalanne C."/>
            <person name="Gautier V."/>
            <person name="Ament-Velasquez S.L."/>
            <person name="Kruys A."/>
            <person name="Hutchinson M.I."/>
            <person name="Powell A.J."/>
            <person name="Barry K."/>
            <person name="Miller A.N."/>
            <person name="Grigoriev I.V."/>
            <person name="Debuchy R."/>
            <person name="Gladieux P."/>
            <person name="Thoren M.H."/>
            <person name="Johannesson H."/>
        </authorList>
    </citation>
    <scope>NUCLEOTIDE SEQUENCE</scope>
    <source>
        <strain evidence="2">CBS 731.68</strain>
    </source>
</reference>
<gene>
    <name evidence="2" type="ORF">N657DRAFT_404318</name>
</gene>
<protein>
    <submittedName>
        <fullName evidence="2">Uncharacterized protein</fullName>
    </submittedName>
</protein>
<dbReference type="AlphaFoldDB" id="A0AAN6TPF4"/>
<dbReference type="Proteomes" id="UP001302602">
    <property type="component" value="Unassembled WGS sequence"/>
</dbReference>
<dbReference type="RefSeq" id="XP_062642032.1">
    <property type="nucleotide sequence ID" value="XM_062787206.1"/>
</dbReference>
<comment type="caution">
    <text evidence="2">The sequence shown here is derived from an EMBL/GenBank/DDBJ whole genome shotgun (WGS) entry which is preliminary data.</text>
</comment>
<feature type="region of interest" description="Disordered" evidence="1">
    <location>
        <begin position="1"/>
        <end position="30"/>
    </location>
</feature>
<dbReference type="EMBL" id="MU853275">
    <property type="protein sequence ID" value="KAK4118259.1"/>
    <property type="molecule type" value="Genomic_DNA"/>
</dbReference>
<evidence type="ECO:0000313" key="2">
    <source>
        <dbReference type="EMBL" id="KAK4118259.1"/>
    </source>
</evidence>
<feature type="compositionally biased region" description="Basic and acidic residues" evidence="1">
    <location>
        <begin position="20"/>
        <end position="30"/>
    </location>
</feature>
<name>A0AAN6TPF4_9PEZI</name>